<dbReference type="GO" id="GO:0006508">
    <property type="term" value="P:proteolysis"/>
    <property type="evidence" value="ECO:0007669"/>
    <property type="project" value="UniProtKB-KW"/>
</dbReference>
<feature type="transmembrane region" description="Helical" evidence="1">
    <location>
        <begin position="43"/>
        <end position="64"/>
    </location>
</feature>
<evidence type="ECO:0000313" key="3">
    <source>
        <dbReference type="Proteomes" id="UP000248887"/>
    </source>
</evidence>
<organism evidence="2 3">
    <name type="scientific">Ancylobacter novellus</name>
    <name type="common">Thiobacillus novellus</name>
    <dbReference type="NCBI Taxonomy" id="921"/>
    <lineage>
        <taxon>Bacteria</taxon>
        <taxon>Pseudomonadati</taxon>
        <taxon>Pseudomonadota</taxon>
        <taxon>Alphaproteobacteria</taxon>
        <taxon>Hyphomicrobiales</taxon>
        <taxon>Xanthobacteraceae</taxon>
        <taxon>Ancylobacter</taxon>
    </lineage>
</organism>
<gene>
    <name evidence="2" type="ORF">DI549_05895</name>
</gene>
<dbReference type="GO" id="GO:0008233">
    <property type="term" value="F:peptidase activity"/>
    <property type="evidence" value="ECO:0007669"/>
    <property type="project" value="UniProtKB-KW"/>
</dbReference>
<evidence type="ECO:0000313" key="2">
    <source>
        <dbReference type="EMBL" id="PZQ84142.1"/>
    </source>
</evidence>
<feature type="transmembrane region" description="Helical" evidence="1">
    <location>
        <begin position="18"/>
        <end position="37"/>
    </location>
</feature>
<keyword evidence="2" id="KW-0645">Protease</keyword>
<sequence>MFKLSFLLIGTRAFRSRWYILCLIGALLMAGAVYLAFHAPAGLVVLTGRAVGVVFLFMGLGNLLQFISQMCSVRGVVALVRAVCLMAAGAFAIHWPAHAEDMLAALFCVVFIADGVGRIGVGLLLRLPDLRWRVTYGLVQLAFALAFLAGWPVPLERSVALCVGLIFAFRGWLLLRLGLLFRKLDEDATILHLPMFATRGWYARSPDHAEAATAKAAFPMIVHVWTPAGSADVPHRRLLVDRYIAAVNADGLISTGHASLEMPPSLYISHYPAVEMERSGEDFVGALRSTAENDVPGHFQPSYAEEAAGWCEADGRVEFHNYSPRQLEAFWARYQQDDTYNLTNRNCSVVVAQVLDAALEGALATRWPWLQLLTLLTNPEIWVGALIRARANLGTWTPGLVLDYARTLARIVERREVSRLESLVRFARRLGLAGTASQARPSP</sequence>
<keyword evidence="2" id="KW-0378">Hydrolase</keyword>
<protein>
    <submittedName>
        <fullName evidence="2">Protease</fullName>
    </submittedName>
</protein>
<comment type="caution">
    <text evidence="2">The sequence shown here is derived from an EMBL/GenBank/DDBJ whole genome shotgun (WGS) entry which is preliminary data.</text>
</comment>
<dbReference type="AlphaFoldDB" id="A0A2W5R567"/>
<reference evidence="2 3" key="1">
    <citation type="submission" date="2017-08" db="EMBL/GenBank/DDBJ databases">
        <title>Infants hospitalized years apart are colonized by the same room-sourced microbial strains.</title>
        <authorList>
            <person name="Brooks B."/>
            <person name="Olm M.R."/>
            <person name="Firek B.A."/>
            <person name="Baker R."/>
            <person name="Thomas B.C."/>
            <person name="Morowitz M.J."/>
            <person name="Banfield J.F."/>
        </authorList>
    </citation>
    <scope>NUCLEOTIDE SEQUENCE [LARGE SCALE GENOMIC DNA]</scope>
    <source>
        <strain evidence="2">S2_005_001_R2_27</strain>
    </source>
</reference>
<name>A0A2W5R567_ANCNO</name>
<keyword evidence="1" id="KW-0812">Transmembrane</keyword>
<dbReference type="EMBL" id="QFQD01000013">
    <property type="protein sequence ID" value="PZQ84142.1"/>
    <property type="molecule type" value="Genomic_DNA"/>
</dbReference>
<feature type="transmembrane region" description="Helical" evidence="1">
    <location>
        <begin position="134"/>
        <end position="152"/>
    </location>
</feature>
<keyword evidence="1" id="KW-0472">Membrane</keyword>
<feature type="transmembrane region" description="Helical" evidence="1">
    <location>
        <begin position="76"/>
        <end position="97"/>
    </location>
</feature>
<proteinExistence type="predicted"/>
<feature type="transmembrane region" description="Helical" evidence="1">
    <location>
        <begin position="158"/>
        <end position="175"/>
    </location>
</feature>
<accession>A0A2W5R567</accession>
<dbReference type="Proteomes" id="UP000248887">
    <property type="component" value="Unassembled WGS sequence"/>
</dbReference>
<feature type="transmembrane region" description="Helical" evidence="1">
    <location>
        <begin position="103"/>
        <end position="127"/>
    </location>
</feature>
<keyword evidence="1" id="KW-1133">Transmembrane helix</keyword>
<evidence type="ECO:0000256" key="1">
    <source>
        <dbReference type="SAM" id="Phobius"/>
    </source>
</evidence>